<name>A0AAE0AU35_9ROSI</name>
<evidence type="ECO:0000256" key="2">
    <source>
        <dbReference type="ARBA" id="ARBA00022574"/>
    </source>
</evidence>
<dbReference type="PANTHER" id="PTHR13923:SF11">
    <property type="entry name" value="SECRETORY 31, ISOFORM D"/>
    <property type="match status" value="1"/>
</dbReference>
<organism evidence="4 5">
    <name type="scientific">Dipteronia sinensis</name>
    <dbReference type="NCBI Taxonomy" id="43782"/>
    <lineage>
        <taxon>Eukaryota</taxon>
        <taxon>Viridiplantae</taxon>
        <taxon>Streptophyta</taxon>
        <taxon>Embryophyta</taxon>
        <taxon>Tracheophyta</taxon>
        <taxon>Spermatophyta</taxon>
        <taxon>Magnoliopsida</taxon>
        <taxon>eudicotyledons</taxon>
        <taxon>Gunneridae</taxon>
        <taxon>Pentapetalae</taxon>
        <taxon>rosids</taxon>
        <taxon>malvids</taxon>
        <taxon>Sapindales</taxon>
        <taxon>Sapindaceae</taxon>
        <taxon>Hippocastanoideae</taxon>
        <taxon>Acereae</taxon>
        <taxon>Dipteronia</taxon>
    </lineage>
</organism>
<keyword evidence="3" id="KW-0677">Repeat</keyword>
<keyword evidence="5" id="KW-1185">Reference proteome</keyword>
<accession>A0AAE0AU35</accession>
<dbReference type="AlphaFoldDB" id="A0AAE0AU35"/>
<evidence type="ECO:0000313" key="5">
    <source>
        <dbReference type="Proteomes" id="UP001281410"/>
    </source>
</evidence>
<sequence length="306" mass="33656">MHHLHLSEPQNGINIQSGHLLVLEEKLVSFCPKSSSGGASEVSVHNLVTEDSLVNCSSEFESSIQNGERSAMRVLCYKTSQESETKLLTHLGFTLPVEEKDIVQEDLSQEVNAIGLEDTVEDSMGHAEDKEVTIFANDNGEDFFNNLPSPKADTPASTAADTSVFESLVPNAQEMHEETDGLEESSDPSFHDSVQLIAHVGGAALWESTLDRYLKMNRSPYLKVVSAMVNNDLLSLVNTRSLKFWKETLALLCTFAQREEWTMLCDTLASKLMIAGKTNTLAATLCYICAGNIDTTVENCLFISEK</sequence>
<dbReference type="GO" id="GO:0070971">
    <property type="term" value="C:endoplasmic reticulum exit site"/>
    <property type="evidence" value="ECO:0007669"/>
    <property type="project" value="TreeGrafter"/>
</dbReference>
<dbReference type="EMBL" id="JANJYJ010000003">
    <property type="protein sequence ID" value="KAK3223865.1"/>
    <property type="molecule type" value="Genomic_DNA"/>
</dbReference>
<dbReference type="InterPro" id="IPR040251">
    <property type="entry name" value="SEC31-like"/>
</dbReference>
<reference evidence="4" key="1">
    <citation type="journal article" date="2023" name="Plant J.">
        <title>Genome sequences and population genomics provide insights into the demographic history, inbreeding, and mutation load of two 'living fossil' tree species of Dipteronia.</title>
        <authorList>
            <person name="Feng Y."/>
            <person name="Comes H.P."/>
            <person name="Chen J."/>
            <person name="Zhu S."/>
            <person name="Lu R."/>
            <person name="Zhang X."/>
            <person name="Li P."/>
            <person name="Qiu J."/>
            <person name="Olsen K.M."/>
            <person name="Qiu Y."/>
        </authorList>
    </citation>
    <scope>NUCLEOTIDE SEQUENCE</scope>
    <source>
        <strain evidence="4">NBL</strain>
    </source>
</reference>
<evidence type="ECO:0000256" key="3">
    <source>
        <dbReference type="ARBA" id="ARBA00022737"/>
    </source>
</evidence>
<gene>
    <name evidence="4" type="ORF">Dsin_010890</name>
</gene>
<protein>
    <submittedName>
        <fullName evidence="4">Uncharacterized protein</fullName>
    </submittedName>
</protein>
<dbReference type="GO" id="GO:0007029">
    <property type="term" value="P:endoplasmic reticulum organization"/>
    <property type="evidence" value="ECO:0007669"/>
    <property type="project" value="TreeGrafter"/>
</dbReference>
<keyword evidence="1" id="KW-0813">Transport</keyword>
<dbReference type="GO" id="GO:0030127">
    <property type="term" value="C:COPII vesicle coat"/>
    <property type="evidence" value="ECO:0007669"/>
    <property type="project" value="TreeGrafter"/>
</dbReference>
<proteinExistence type="predicted"/>
<dbReference type="Proteomes" id="UP001281410">
    <property type="component" value="Unassembled WGS sequence"/>
</dbReference>
<keyword evidence="2" id="KW-0853">WD repeat</keyword>
<dbReference type="PANTHER" id="PTHR13923">
    <property type="entry name" value="SEC31-RELATED PROTEIN"/>
    <property type="match status" value="1"/>
</dbReference>
<comment type="caution">
    <text evidence="4">The sequence shown here is derived from an EMBL/GenBank/DDBJ whole genome shotgun (WGS) entry which is preliminary data.</text>
</comment>
<evidence type="ECO:0000313" key="4">
    <source>
        <dbReference type="EMBL" id="KAK3223865.1"/>
    </source>
</evidence>
<dbReference type="Gene3D" id="1.25.40.1030">
    <property type="match status" value="1"/>
</dbReference>
<dbReference type="GO" id="GO:0090110">
    <property type="term" value="P:COPII-coated vesicle cargo loading"/>
    <property type="evidence" value="ECO:0007669"/>
    <property type="project" value="TreeGrafter"/>
</dbReference>
<evidence type="ECO:0000256" key="1">
    <source>
        <dbReference type="ARBA" id="ARBA00022448"/>
    </source>
</evidence>
<dbReference type="GO" id="GO:0005198">
    <property type="term" value="F:structural molecule activity"/>
    <property type="evidence" value="ECO:0007669"/>
    <property type="project" value="TreeGrafter"/>
</dbReference>